<dbReference type="Proteomes" id="UP000824120">
    <property type="component" value="Chromosome 3"/>
</dbReference>
<organism evidence="3 4">
    <name type="scientific">Solanum commersonii</name>
    <name type="common">Commerson's wild potato</name>
    <name type="synonym">Commerson's nightshade</name>
    <dbReference type="NCBI Taxonomy" id="4109"/>
    <lineage>
        <taxon>Eukaryota</taxon>
        <taxon>Viridiplantae</taxon>
        <taxon>Streptophyta</taxon>
        <taxon>Embryophyta</taxon>
        <taxon>Tracheophyta</taxon>
        <taxon>Spermatophyta</taxon>
        <taxon>Magnoliopsida</taxon>
        <taxon>eudicotyledons</taxon>
        <taxon>Gunneridae</taxon>
        <taxon>Pentapetalae</taxon>
        <taxon>asterids</taxon>
        <taxon>lamiids</taxon>
        <taxon>Solanales</taxon>
        <taxon>Solanaceae</taxon>
        <taxon>Solanoideae</taxon>
        <taxon>Solaneae</taxon>
        <taxon>Solanum</taxon>
    </lineage>
</organism>
<dbReference type="Gene3D" id="3.80.10.10">
    <property type="entry name" value="Ribonuclease Inhibitor"/>
    <property type="match status" value="1"/>
</dbReference>
<evidence type="ECO:0000259" key="2">
    <source>
        <dbReference type="Pfam" id="PF14291"/>
    </source>
</evidence>
<evidence type="ECO:0000313" key="4">
    <source>
        <dbReference type="Proteomes" id="UP000824120"/>
    </source>
</evidence>
<dbReference type="Pfam" id="PF14291">
    <property type="entry name" value="DUF4371"/>
    <property type="match status" value="1"/>
</dbReference>
<evidence type="ECO:0000256" key="1">
    <source>
        <dbReference type="SAM" id="MobiDB-lite"/>
    </source>
</evidence>
<dbReference type="AlphaFoldDB" id="A0A9J5ZW90"/>
<dbReference type="InterPro" id="IPR032675">
    <property type="entry name" value="LRR_dom_sf"/>
</dbReference>
<dbReference type="PANTHER" id="PTHR45749">
    <property type="match status" value="1"/>
</dbReference>
<gene>
    <name evidence="3" type="ORF">H5410_016068</name>
</gene>
<feature type="domain" description="DUF4371" evidence="2">
    <location>
        <begin position="404"/>
        <end position="474"/>
    </location>
</feature>
<feature type="non-terminal residue" evidence="3">
    <location>
        <position position="476"/>
    </location>
</feature>
<sequence>MSKKMIVTSRKIPRLVEGTSTDEVHAPSFNLLTQTPPPNIVETPATFLELHVSCPNLEELYIYWADIINALCSHQLPTAYFSKLQILEYLPSLESVNNDDEVKAVDLNKAMFNSKVSCPSLEYQYIKKTNSISSIYSHQYPMARSFLNLQILSIYDCQSMEEVITKEEQLEELSLNKLPKLGHFFLTDHALKFPFLIRGISVSTPSLEWLNYDCVVKVDDLNNWTQQRFNSKEQKASQGTTNDDKFEAIVGDKFKAAHDYERVKRNFGVMVAMAWRAWSDEQPSLEFNELGEIFFRVPKTSLAPQNQNQLHRDENVDQIEKPSHSSQRQEFDVNDLKVDPVERTPILNYHPNLRDEIRRAYIIESPCRTHQFPQTIFLDREWLEYSNSTDAAYYLPCYISRTKHQSRKCEDLMREQQSIQAIFYKLDDKSKHEYQISLNLRFSFRGHDESESSLNKGNFLEVLSWCVARCDAIKPF</sequence>
<keyword evidence="4" id="KW-1185">Reference proteome</keyword>
<feature type="region of interest" description="Disordered" evidence="1">
    <location>
        <begin position="305"/>
        <end position="331"/>
    </location>
</feature>
<dbReference type="EMBL" id="JACXVP010000003">
    <property type="protein sequence ID" value="KAG5616244.1"/>
    <property type="molecule type" value="Genomic_DNA"/>
</dbReference>
<feature type="compositionally biased region" description="Basic and acidic residues" evidence="1">
    <location>
        <begin position="310"/>
        <end position="331"/>
    </location>
</feature>
<comment type="caution">
    <text evidence="3">The sequence shown here is derived from an EMBL/GenBank/DDBJ whole genome shotgun (WGS) entry which is preliminary data.</text>
</comment>
<reference evidence="3 4" key="1">
    <citation type="submission" date="2020-09" db="EMBL/GenBank/DDBJ databases">
        <title>De no assembly of potato wild relative species, Solanum commersonii.</title>
        <authorList>
            <person name="Cho K."/>
        </authorList>
    </citation>
    <scope>NUCLEOTIDE SEQUENCE [LARGE SCALE GENOMIC DNA]</scope>
    <source>
        <strain evidence="3">LZ3.2</strain>
        <tissue evidence="3">Leaf</tissue>
    </source>
</reference>
<protein>
    <recommendedName>
        <fullName evidence="2">DUF4371 domain-containing protein</fullName>
    </recommendedName>
</protein>
<accession>A0A9J5ZW90</accession>
<dbReference type="InterPro" id="IPR025398">
    <property type="entry name" value="DUF4371"/>
</dbReference>
<proteinExistence type="predicted"/>
<name>A0A9J5ZW90_SOLCO</name>
<evidence type="ECO:0000313" key="3">
    <source>
        <dbReference type="EMBL" id="KAG5616244.1"/>
    </source>
</evidence>
<dbReference type="OrthoDB" id="1324832at2759"/>
<dbReference type="PANTHER" id="PTHR45749:SF34">
    <property type="entry name" value="ZINC FINGER MYM-TYPE PROTEIN 1-LIKE"/>
    <property type="match status" value="1"/>
</dbReference>